<protein>
    <submittedName>
        <fullName evidence="1">Putative metal responsive transcript</fullName>
    </submittedName>
</protein>
<proteinExistence type="predicted"/>
<dbReference type="EMBL" id="JQDR03002378">
    <property type="protein sequence ID" value="KAA0203140.1"/>
    <property type="molecule type" value="Genomic_DNA"/>
</dbReference>
<accession>A0A6A0HBH5</accession>
<dbReference type="Proteomes" id="UP000711488">
    <property type="component" value="Unassembled WGS sequence"/>
</dbReference>
<comment type="caution">
    <text evidence="1">The sequence shown here is derived from an EMBL/GenBank/DDBJ whole genome shotgun (WGS) entry which is preliminary data.</text>
</comment>
<name>A0A6A0HBH5_HYAAZ</name>
<organism evidence="1">
    <name type="scientific">Hyalella azteca</name>
    <name type="common">Amphipod</name>
    <dbReference type="NCBI Taxonomy" id="294128"/>
    <lineage>
        <taxon>Eukaryota</taxon>
        <taxon>Metazoa</taxon>
        <taxon>Ecdysozoa</taxon>
        <taxon>Arthropoda</taxon>
        <taxon>Crustacea</taxon>
        <taxon>Multicrustacea</taxon>
        <taxon>Malacostraca</taxon>
        <taxon>Eumalacostraca</taxon>
        <taxon>Peracarida</taxon>
        <taxon>Amphipoda</taxon>
        <taxon>Senticaudata</taxon>
        <taxon>Talitrida</taxon>
        <taxon>Talitroidea</taxon>
        <taxon>Hyalellidae</taxon>
        <taxon>Hyalella</taxon>
    </lineage>
</organism>
<evidence type="ECO:0000313" key="1">
    <source>
        <dbReference type="EMBL" id="KAA0203140.1"/>
    </source>
</evidence>
<reference evidence="1" key="3">
    <citation type="submission" date="2019-06" db="EMBL/GenBank/DDBJ databases">
        <authorList>
            <person name="Poynton C."/>
            <person name="Hasenbein S."/>
            <person name="Benoit J.B."/>
            <person name="Sepulveda M.S."/>
            <person name="Poelchau M.F."/>
            <person name="Murali S.C."/>
            <person name="Chen S."/>
            <person name="Glastad K.M."/>
            <person name="Werren J.H."/>
            <person name="Vineis J.H."/>
            <person name="Bowen J.L."/>
            <person name="Friedrich M."/>
            <person name="Jones J."/>
            <person name="Robertson H.M."/>
            <person name="Feyereisen R."/>
            <person name="Mechler-Hickson A."/>
            <person name="Mathers N."/>
            <person name="Lee C.E."/>
            <person name="Colbourne J.K."/>
            <person name="Biales A."/>
            <person name="Johnston J.S."/>
            <person name="Wellborn G.A."/>
            <person name="Rosendale A.J."/>
            <person name="Cridge A.G."/>
            <person name="Munoz-Torres M.C."/>
            <person name="Bain P.A."/>
            <person name="Manny A.R."/>
            <person name="Major K.M."/>
            <person name="Lambert F.N."/>
            <person name="Vulpe C.D."/>
            <person name="Tuck P."/>
            <person name="Blalock B.J."/>
            <person name="Lin Y.-Y."/>
            <person name="Smith M.E."/>
            <person name="Ochoa-Acuna H."/>
            <person name="Chen M.-J.M."/>
            <person name="Childers C.P."/>
            <person name="Qu J."/>
            <person name="Dugan S."/>
            <person name="Lee S.L."/>
            <person name="Chao H."/>
            <person name="Dinh H."/>
            <person name="Han Y."/>
            <person name="Doddapaneni H."/>
            <person name="Worley K.C."/>
            <person name="Muzny D.M."/>
            <person name="Gibbs R.A."/>
            <person name="Richards S."/>
        </authorList>
    </citation>
    <scope>NUCLEOTIDE SEQUENCE</scope>
    <source>
        <strain evidence="1">HAZT.00-mixed</strain>
        <tissue evidence="1">Whole organism</tissue>
    </source>
</reference>
<reference evidence="1" key="2">
    <citation type="journal article" date="2018" name="Environ. Sci. Technol.">
        <title>The Toxicogenome of Hyalella azteca: A Model for Sediment Ecotoxicology and Evolutionary Toxicology.</title>
        <authorList>
            <person name="Poynton H.C."/>
            <person name="Hasenbein S."/>
            <person name="Benoit J.B."/>
            <person name="Sepulveda M.S."/>
            <person name="Poelchau M.F."/>
            <person name="Hughes D.S.T."/>
            <person name="Murali S.C."/>
            <person name="Chen S."/>
            <person name="Glastad K.M."/>
            <person name="Goodisman M.A.D."/>
            <person name="Werren J.H."/>
            <person name="Vineis J.H."/>
            <person name="Bowen J.L."/>
            <person name="Friedrich M."/>
            <person name="Jones J."/>
            <person name="Robertson H.M."/>
            <person name="Feyereisen R."/>
            <person name="Mechler-Hickson A."/>
            <person name="Mathers N."/>
            <person name="Lee C.E."/>
            <person name="Colbourne J.K."/>
            <person name="Biales A."/>
            <person name="Johnston J.S."/>
            <person name="Wellborn G.A."/>
            <person name="Rosendale A.J."/>
            <person name="Cridge A.G."/>
            <person name="Munoz-Torres M.C."/>
            <person name="Bain P.A."/>
            <person name="Manny A.R."/>
            <person name="Major K.M."/>
            <person name="Lambert F.N."/>
            <person name="Vulpe C.D."/>
            <person name="Tuck P."/>
            <person name="Blalock B.J."/>
            <person name="Lin Y.Y."/>
            <person name="Smith M.E."/>
            <person name="Ochoa-Acuna H."/>
            <person name="Chen M.M."/>
            <person name="Childers C.P."/>
            <person name="Qu J."/>
            <person name="Dugan S."/>
            <person name="Lee S.L."/>
            <person name="Chao H."/>
            <person name="Dinh H."/>
            <person name="Han Y."/>
            <person name="Doddapaneni H."/>
            <person name="Worley K.C."/>
            <person name="Muzny D.M."/>
            <person name="Gibbs R.A."/>
            <person name="Richards S."/>
        </authorList>
    </citation>
    <scope>NUCLEOTIDE SEQUENCE</scope>
    <source>
        <strain evidence="1">HAZT.00-mixed</strain>
        <tissue evidence="1">Whole organism</tissue>
    </source>
</reference>
<gene>
    <name evidence="1" type="ORF">HAZT_HAZT011515</name>
</gene>
<dbReference type="AlphaFoldDB" id="A0A6A0HBH5"/>
<feature type="non-terminal residue" evidence="1">
    <location>
        <position position="1"/>
    </location>
</feature>
<reference evidence="1" key="1">
    <citation type="submission" date="2014-08" db="EMBL/GenBank/DDBJ databases">
        <authorList>
            <person name="Murali S."/>
            <person name="Richards S."/>
            <person name="Bandaranaike D."/>
            <person name="Bellair M."/>
            <person name="Blankenburg K."/>
            <person name="Chao H."/>
            <person name="Dinh H."/>
            <person name="Doddapaneni H."/>
            <person name="Dugan-Rocha S."/>
            <person name="Elkadiri S."/>
            <person name="Gnanaolivu R."/>
            <person name="Hughes D."/>
            <person name="Lee S."/>
            <person name="Li M."/>
            <person name="Ming W."/>
            <person name="Munidasa M."/>
            <person name="Muniz J."/>
            <person name="Nguyen L."/>
            <person name="Osuji N."/>
            <person name="Pu L.-L."/>
            <person name="Puazo M."/>
            <person name="Skinner E."/>
            <person name="Qu C."/>
            <person name="Quiroz J."/>
            <person name="Raj R."/>
            <person name="Weissenberger G."/>
            <person name="Xin Y."/>
            <person name="Zou X."/>
            <person name="Han Y."/>
            <person name="Worley K."/>
            <person name="Muzny D."/>
            <person name="Gibbs R."/>
        </authorList>
    </citation>
    <scope>NUCLEOTIDE SEQUENCE</scope>
    <source>
        <strain evidence="1">HAZT.00-mixed</strain>
        <tissue evidence="1">Whole organism</tissue>
    </source>
</reference>
<sequence>VGRARRCISLRFEKKSHNDDTGSEGTNSDTDSPERLHDAARNFIDSAGVLGRCQVKCLPSLDGTTLCTINPPAGFYCGSCLQPYACDSSGVFQPLPECPSGTVCEGAAQCVPIASASVCKCVSDICDTHNPMYSAKCDADGIITDIEDCTGAQPDSGTCVGGSCVDCDGFAMSGPEYFVVQPNCSAGYQCDA</sequence>